<dbReference type="STRING" id="1844972.A7K91_15315"/>
<dbReference type="Pfam" id="PF01548">
    <property type="entry name" value="DEDD_Tnp_IS110"/>
    <property type="match status" value="1"/>
</dbReference>
<evidence type="ECO:0000259" key="1">
    <source>
        <dbReference type="Pfam" id="PF01548"/>
    </source>
</evidence>
<accession>A0A1A5YW38</accession>
<gene>
    <name evidence="3" type="ORF">A7K91_15315</name>
</gene>
<feature type="domain" description="Transposase IS110-like N-terminal" evidence="1">
    <location>
        <begin position="6"/>
        <end position="164"/>
    </location>
</feature>
<sequence length="396" mass="44946">MKPVMGIDVAKGKSVVQCFLKRNRPVGRAETILHTPKGFERLKALLADLEQQTGKKPPIILEPTGHYHRVLVQFLQQEGFHVILVNPLQAQRARRVGLRKVKTDESDAWHLGDLYYQEEDWLAHPVRKEAFTDLQFLTRQQEFVTRLYVQTRLHMRALLDQVLPGYEQVFTDLFSKTSLNLLEGWLGSDEPQEENWHEAIKKASRGCRSDAWVNQKAQLIHTVSQMNPVTTIGFGLKQSLLTMLKLLRELQEQLAHVERVIHDVSQTIPQVQLLESIPGVSTKLATAIIAEIGDGSQFSHPKQVVAMAGLDPSVFSSGKFTASENRITKRGSKRLRRAAYLTVICGLRKNFNPRLRAYYDKKRSEGKPHKVAVIACANKVLHHVYAMLKKGQPFAT</sequence>
<feature type="domain" description="Transposase IS116/IS110/IS902 C-terminal" evidence="2">
    <location>
        <begin position="272"/>
        <end position="359"/>
    </location>
</feature>
<organism evidence="3 4">
    <name type="scientific">Paenibacillus oryzae</name>
    <dbReference type="NCBI Taxonomy" id="1844972"/>
    <lineage>
        <taxon>Bacteria</taxon>
        <taxon>Bacillati</taxon>
        <taxon>Bacillota</taxon>
        <taxon>Bacilli</taxon>
        <taxon>Bacillales</taxon>
        <taxon>Paenibacillaceae</taxon>
        <taxon>Paenibacillus</taxon>
    </lineage>
</organism>
<protein>
    <submittedName>
        <fullName evidence="3">Transposase</fullName>
    </submittedName>
</protein>
<dbReference type="OrthoDB" id="9790935at2"/>
<evidence type="ECO:0000313" key="3">
    <source>
        <dbReference type="EMBL" id="OBR69823.1"/>
    </source>
</evidence>
<reference evidence="3 4" key="1">
    <citation type="submission" date="2016-05" db="EMBL/GenBank/DDBJ databases">
        <title>Paenibacillus oryzae. sp. nov., isolated from the rice root.</title>
        <authorList>
            <person name="Zhang J."/>
            <person name="Zhang X."/>
        </authorList>
    </citation>
    <scope>NUCLEOTIDE SEQUENCE [LARGE SCALE GENOMIC DNA]</scope>
    <source>
        <strain evidence="3 4">1DrF-4</strain>
    </source>
</reference>
<dbReference type="InterPro" id="IPR002525">
    <property type="entry name" value="Transp_IS110-like_N"/>
</dbReference>
<dbReference type="PANTHER" id="PTHR33055">
    <property type="entry name" value="TRANSPOSASE FOR INSERTION SEQUENCE ELEMENT IS1111A"/>
    <property type="match status" value="1"/>
</dbReference>
<evidence type="ECO:0000313" key="4">
    <source>
        <dbReference type="Proteomes" id="UP000092024"/>
    </source>
</evidence>
<evidence type="ECO:0000259" key="2">
    <source>
        <dbReference type="Pfam" id="PF02371"/>
    </source>
</evidence>
<dbReference type="Pfam" id="PF02371">
    <property type="entry name" value="Transposase_20"/>
    <property type="match status" value="1"/>
</dbReference>
<dbReference type="InterPro" id="IPR003346">
    <property type="entry name" value="Transposase_20"/>
</dbReference>
<dbReference type="GO" id="GO:0004803">
    <property type="term" value="F:transposase activity"/>
    <property type="evidence" value="ECO:0007669"/>
    <property type="project" value="InterPro"/>
</dbReference>
<dbReference type="Proteomes" id="UP000092024">
    <property type="component" value="Unassembled WGS sequence"/>
</dbReference>
<dbReference type="NCBIfam" id="NF033542">
    <property type="entry name" value="transpos_IS110"/>
    <property type="match status" value="1"/>
</dbReference>
<comment type="caution">
    <text evidence="3">The sequence shown here is derived from an EMBL/GenBank/DDBJ whole genome shotgun (WGS) entry which is preliminary data.</text>
</comment>
<dbReference type="GO" id="GO:0003677">
    <property type="term" value="F:DNA binding"/>
    <property type="evidence" value="ECO:0007669"/>
    <property type="project" value="InterPro"/>
</dbReference>
<dbReference type="RefSeq" id="WP_068678401.1">
    <property type="nucleotide sequence ID" value="NZ_LYPA01000011.1"/>
</dbReference>
<proteinExistence type="predicted"/>
<name>A0A1A5YW38_9BACL</name>
<keyword evidence="4" id="KW-1185">Reference proteome</keyword>
<dbReference type="InterPro" id="IPR047650">
    <property type="entry name" value="Transpos_IS110"/>
</dbReference>
<dbReference type="EMBL" id="LYPA01000011">
    <property type="protein sequence ID" value="OBR69823.1"/>
    <property type="molecule type" value="Genomic_DNA"/>
</dbReference>
<dbReference type="AlphaFoldDB" id="A0A1A5YW38"/>
<dbReference type="GO" id="GO:0006313">
    <property type="term" value="P:DNA transposition"/>
    <property type="evidence" value="ECO:0007669"/>
    <property type="project" value="InterPro"/>
</dbReference>
<dbReference type="PANTHER" id="PTHR33055:SF13">
    <property type="entry name" value="TRANSPOSASE"/>
    <property type="match status" value="1"/>
</dbReference>